<comment type="subcellular location">
    <subcellularLocation>
        <location evidence="1">Membrane</location>
        <topology evidence="1">Multi-pass membrane protein</topology>
    </subcellularLocation>
</comment>
<dbReference type="Pfam" id="PF01027">
    <property type="entry name" value="Bax1-I"/>
    <property type="match status" value="1"/>
</dbReference>
<dbReference type="InterPro" id="IPR006214">
    <property type="entry name" value="Bax_inhibitor_1-related"/>
</dbReference>
<keyword evidence="3 5" id="KW-1133">Transmembrane helix</keyword>
<gene>
    <name evidence="6" type="ORF">MCUN1_003283</name>
</gene>
<evidence type="ECO:0000256" key="5">
    <source>
        <dbReference type="RuleBase" id="RU004379"/>
    </source>
</evidence>
<feature type="transmembrane region" description="Helical" evidence="5">
    <location>
        <begin position="220"/>
        <end position="241"/>
    </location>
</feature>
<feature type="transmembrane region" description="Helical" evidence="5">
    <location>
        <begin position="105"/>
        <end position="126"/>
    </location>
</feature>
<dbReference type="PANTHER" id="PTHR23291">
    <property type="entry name" value="BAX INHIBITOR-RELATED"/>
    <property type="match status" value="1"/>
</dbReference>
<protein>
    <recommendedName>
        <fullName evidence="8">Protein lifeguard 4</fullName>
    </recommendedName>
</protein>
<keyword evidence="2 5" id="KW-0812">Transmembrane</keyword>
<comment type="similarity">
    <text evidence="5">Belongs to the BI1 family.</text>
</comment>
<feature type="transmembrane region" description="Helical" evidence="5">
    <location>
        <begin position="80"/>
        <end position="98"/>
    </location>
</feature>
<name>A0AAF0J847_9BASI</name>
<evidence type="ECO:0000256" key="3">
    <source>
        <dbReference type="ARBA" id="ARBA00022989"/>
    </source>
</evidence>
<dbReference type="EMBL" id="CP119881">
    <property type="protein sequence ID" value="WFD36404.1"/>
    <property type="molecule type" value="Genomic_DNA"/>
</dbReference>
<dbReference type="AlphaFoldDB" id="A0AAF0J847"/>
<feature type="transmembrane region" description="Helical" evidence="5">
    <location>
        <begin position="189"/>
        <end position="208"/>
    </location>
</feature>
<organism evidence="6 7">
    <name type="scientific">Malassezia cuniculi</name>
    <dbReference type="NCBI Taxonomy" id="948313"/>
    <lineage>
        <taxon>Eukaryota</taxon>
        <taxon>Fungi</taxon>
        <taxon>Dikarya</taxon>
        <taxon>Basidiomycota</taxon>
        <taxon>Ustilaginomycotina</taxon>
        <taxon>Malasseziomycetes</taxon>
        <taxon>Malasseziales</taxon>
        <taxon>Malasseziaceae</taxon>
        <taxon>Malassezia</taxon>
    </lineage>
</organism>
<feature type="transmembrane region" description="Helical" evidence="5">
    <location>
        <begin position="48"/>
        <end position="68"/>
    </location>
</feature>
<evidence type="ECO:0000313" key="7">
    <source>
        <dbReference type="Proteomes" id="UP001219933"/>
    </source>
</evidence>
<feature type="transmembrane region" description="Helical" evidence="5">
    <location>
        <begin position="164"/>
        <end position="183"/>
    </location>
</feature>
<evidence type="ECO:0000256" key="2">
    <source>
        <dbReference type="ARBA" id="ARBA00022692"/>
    </source>
</evidence>
<feature type="transmembrane region" description="Helical" evidence="5">
    <location>
        <begin position="132"/>
        <end position="152"/>
    </location>
</feature>
<reference evidence="6" key="1">
    <citation type="submission" date="2023-03" db="EMBL/GenBank/DDBJ databases">
        <title>Mating type loci evolution in Malassezia.</title>
        <authorList>
            <person name="Coelho M.A."/>
        </authorList>
    </citation>
    <scope>NUCLEOTIDE SEQUENCE</scope>
    <source>
        <strain evidence="6">CBS 11721</strain>
    </source>
</reference>
<evidence type="ECO:0000256" key="1">
    <source>
        <dbReference type="ARBA" id="ARBA00004141"/>
    </source>
</evidence>
<dbReference type="PANTHER" id="PTHR23291:SF50">
    <property type="entry name" value="PROTEIN LIFEGUARD 4"/>
    <property type="match status" value="1"/>
</dbReference>
<evidence type="ECO:0008006" key="8">
    <source>
        <dbReference type="Google" id="ProtNLM"/>
    </source>
</evidence>
<proteinExistence type="inferred from homology"/>
<keyword evidence="4 5" id="KW-0472">Membrane</keyword>
<evidence type="ECO:0000256" key="4">
    <source>
        <dbReference type="ARBA" id="ARBA00023136"/>
    </source>
</evidence>
<accession>A0AAF0J847</accession>
<dbReference type="Proteomes" id="UP001219933">
    <property type="component" value="Chromosome 5"/>
</dbReference>
<evidence type="ECO:0000313" key="6">
    <source>
        <dbReference type="EMBL" id="WFD36404.1"/>
    </source>
</evidence>
<keyword evidence="7" id="KW-1185">Reference proteome</keyword>
<sequence>MGASATPAVGTYETLPQYDAADIPEDFKIGVTVDQSAPQIRALFTRKVYTMLFLQLLGTSIVAAGMTAAGTGPWLYSHMWAMWVPFVGSLGSLGFIYWKAHEHPLNVILLGVFTLFEAVSVGMLVSLVDQTAVLKAFMITSFVFAGLTLYTLQSEQNFESLGSWLYMGLLVVVGAGLVQLFMPSRLLELVYSVGGVAVFSGYIVFDTWMIQRRLSPDDWVLANVSLYLDVINLFISILRLLNSSSDD</sequence>
<dbReference type="GO" id="GO:0016020">
    <property type="term" value="C:membrane"/>
    <property type="evidence" value="ECO:0007669"/>
    <property type="project" value="UniProtKB-SubCell"/>
</dbReference>